<keyword evidence="4" id="KW-1185">Reference proteome</keyword>
<proteinExistence type="predicted"/>
<evidence type="ECO:0000313" key="4">
    <source>
        <dbReference type="Proteomes" id="UP000694925"/>
    </source>
</evidence>
<protein>
    <submittedName>
        <fullName evidence="5">DnaJ homolog subfamily B member 6-like isoform X2</fullName>
    </submittedName>
</protein>
<dbReference type="PROSITE" id="PS50076">
    <property type="entry name" value="DNAJ_2"/>
    <property type="match status" value="1"/>
</dbReference>
<dbReference type="PROSITE" id="PS00636">
    <property type="entry name" value="DNAJ_1"/>
    <property type="match status" value="1"/>
</dbReference>
<feature type="compositionally biased region" description="Basic residues" evidence="2">
    <location>
        <begin position="264"/>
        <end position="285"/>
    </location>
</feature>
<reference evidence="5" key="1">
    <citation type="submission" date="2025-08" db="UniProtKB">
        <authorList>
            <consortium name="RefSeq"/>
        </authorList>
    </citation>
    <scope>IDENTIFICATION</scope>
    <source>
        <tissue evidence="5">Whole body</tissue>
    </source>
</reference>
<organism evidence="4 5">
    <name type="scientific">Ceratina calcarata</name>
    <dbReference type="NCBI Taxonomy" id="156304"/>
    <lineage>
        <taxon>Eukaryota</taxon>
        <taxon>Metazoa</taxon>
        <taxon>Ecdysozoa</taxon>
        <taxon>Arthropoda</taxon>
        <taxon>Hexapoda</taxon>
        <taxon>Insecta</taxon>
        <taxon>Pterygota</taxon>
        <taxon>Neoptera</taxon>
        <taxon>Endopterygota</taxon>
        <taxon>Hymenoptera</taxon>
        <taxon>Apocrita</taxon>
        <taxon>Aculeata</taxon>
        <taxon>Apoidea</taxon>
        <taxon>Anthophila</taxon>
        <taxon>Apidae</taxon>
        <taxon>Ceratina</taxon>
        <taxon>Zadontomerus</taxon>
    </lineage>
</organism>
<feature type="domain" description="J" evidence="3">
    <location>
        <begin position="3"/>
        <end position="69"/>
    </location>
</feature>
<evidence type="ECO:0000259" key="3">
    <source>
        <dbReference type="PROSITE" id="PS50076"/>
    </source>
</evidence>
<dbReference type="RefSeq" id="XP_017892973.1">
    <property type="nucleotide sequence ID" value="XM_018037484.2"/>
</dbReference>
<dbReference type="FunFam" id="1.10.287.110:FF:000021">
    <property type="entry name" value="DnaJ (Hsp40) homolog, subfamily B, member 2"/>
    <property type="match status" value="1"/>
</dbReference>
<evidence type="ECO:0000313" key="5">
    <source>
        <dbReference type="RefSeq" id="XP_017892973.1"/>
    </source>
</evidence>
<dbReference type="PRINTS" id="PR00625">
    <property type="entry name" value="JDOMAIN"/>
</dbReference>
<dbReference type="AlphaFoldDB" id="A0AAJ7JGK8"/>
<dbReference type="Gene3D" id="1.10.287.110">
    <property type="entry name" value="DnaJ domain"/>
    <property type="match status" value="1"/>
</dbReference>
<sequence>MVDYYKVLEVQRTASSGDIKKAYRKLALRWHPDKNPENLEEANRRFKEISEAYEVLIDEKKRRVYDQYGKEGLQMPGGKRRHDDDFDAHFAGTFVFRDPEEVFREFFGDSGFEDLFSDLIGVGRRGSRHSHPTSNSISTSFFSPFGFGFSPFNNLFEGASGNFTSFNTFTSFGGSNVGGAVRRTSTSTRFINGKKITTEKVIENGKETIMSYENDVLKSKTVNGVPQSITFDESSTSRQLTDNASDISMAGQNSRTVHGDHQKASRIKTHHPPLLTKKHDKSKRK</sequence>
<dbReference type="InterPro" id="IPR001623">
    <property type="entry name" value="DnaJ_domain"/>
</dbReference>
<dbReference type="Pfam" id="PF00226">
    <property type="entry name" value="DnaJ"/>
    <property type="match status" value="1"/>
</dbReference>
<dbReference type="CDD" id="cd06257">
    <property type="entry name" value="DnaJ"/>
    <property type="match status" value="1"/>
</dbReference>
<dbReference type="PANTHER" id="PTHR45168">
    <property type="entry name" value="DNAJ HOMOLOG SUBFAMILY B MEMBER 2"/>
    <property type="match status" value="1"/>
</dbReference>
<dbReference type="GO" id="GO:0030544">
    <property type="term" value="F:Hsp70 protein binding"/>
    <property type="evidence" value="ECO:0007669"/>
    <property type="project" value="InterPro"/>
</dbReference>
<evidence type="ECO:0000256" key="1">
    <source>
        <dbReference type="ARBA" id="ARBA00023186"/>
    </source>
</evidence>
<dbReference type="GeneID" id="108632733"/>
<dbReference type="InterPro" id="IPR043183">
    <property type="entry name" value="DNJB2/6-like"/>
</dbReference>
<accession>A0AAJ7JGK8</accession>
<dbReference type="GO" id="GO:0005737">
    <property type="term" value="C:cytoplasm"/>
    <property type="evidence" value="ECO:0007669"/>
    <property type="project" value="UniProtKB-ARBA"/>
</dbReference>
<dbReference type="PANTHER" id="PTHR45168:SF3">
    <property type="entry name" value="DNAJ HEAT SHOCK PROTEIN FAMILY (HSP40) MEMBER B2"/>
    <property type="match status" value="1"/>
</dbReference>
<gene>
    <name evidence="5" type="primary">LOC108632733</name>
</gene>
<evidence type="ECO:0000256" key="2">
    <source>
        <dbReference type="SAM" id="MobiDB-lite"/>
    </source>
</evidence>
<dbReference type="GO" id="GO:0051082">
    <property type="term" value="F:unfolded protein binding"/>
    <property type="evidence" value="ECO:0007669"/>
    <property type="project" value="InterPro"/>
</dbReference>
<name>A0AAJ7JGK8_9HYME</name>
<dbReference type="Proteomes" id="UP000694925">
    <property type="component" value="Unplaced"/>
</dbReference>
<dbReference type="InterPro" id="IPR018253">
    <property type="entry name" value="DnaJ_domain_CS"/>
</dbReference>
<dbReference type="SUPFAM" id="SSF46565">
    <property type="entry name" value="Chaperone J-domain"/>
    <property type="match status" value="1"/>
</dbReference>
<dbReference type="SMART" id="SM00271">
    <property type="entry name" value="DnaJ"/>
    <property type="match status" value="1"/>
</dbReference>
<dbReference type="InterPro" id="IPR036869">
    <property type="entry name" value="J_dom_sf"/>
</dbReference>
<feature type="region of interest" description="Disordered" evidence="2">
    <location>
        <begin position="250"/>
        <end position="285"/>
    </location>
</feature>
<keyword evidence="1" id="KW-0143">Chaperone</keyword>